<organism evidence="2 3">
    <name type="scientific">Paraburkholderia bengalensis</name>
    <dbReference type="NCBI Taxonomy" id="2747562"/>
    <lineage>
        <taxon>Bacteria</taxon>
        <taxon>Pseudomonadati</taxon>
        <taxon>Pseudomonadota</taxon>
        <taxon>Betaproteobacteria</taxon>
        <taxon>Burkholderiales</taxon>
        <taxon>Burkholderiaceae</taxon>
        <taxon>Paraburkholderia</taxon>
    </lineage>
</organism>
<evidence type="ECO:0008006" key="4">
    <source>
        <dbReference type="Google" id="ProtNLM"/>
    </source>
</evidence>
<comment type="caution">
    <text evidence="2">The sequence shown here is derived from an EMBL/GenBank/DDBJ whole genome shotgun (WGS) entry which is preliminary data.</text>
</comment>
<gene>
    <name evidence="2" type="ORF">H3V53_25120</name>
</gene>
<feature type="region of interest" description="Disordered" evidence="1">
    <location>
        <begin position="96"/>
        <end position="120"/>
    </location>
</feature>
<name>A0ABU8IXR3_9BURK</name>
<evidence type="ECO:0000256" key="1">
    <source>
        <dbReference type="SAM" id="MobiDB-lite"/>
    </source>
</evidence>
<evidence type="ECO:0000313" key="2">
    <source>
        <dbReference type="EMBL" id="MEI6000361.1"/>
    </source>
</evidence>
<evidence type="ECO:0000313" key="3">
    <source>
        <dbReference type="Proteomes" id="UP001386437"/>
    </source>
</evidence>
<dbReference type="RefSeq" id="WP_336600298.1">
    <property type="nucleotide sequence ID" value="NZ_JACFYJ010000049.1"/>
</dbReference>
<dbReference type="Proteomes" id="UP001386437">
    <property type="component" value="Unassembled WGS sequence"/>
</dbReference>
<sequence>MDAWERGVSVNPTEVRPSVYFRKPAISAPIASFVDHLIEAVRGRSSSASRRLAVTEAQDWFVAAVLASTVRRRGTRRDCVVFARCRRLQGSVRQRWGSCPSPDGAGPAKTRAMGRRHGERRTARTIRPAGRTRCRRGGASRSRRLDNPFLSDEDRAIPDMYWQFASVAAQR</sequence>
<dbReference type="EMBL" id="JACFYJ010000049">
    <property type="protein sequence ID" value="MEI6000361.1"/>
    <property type="molecule type" value="Genomic_DNA"/>
</dbReference>
<keyword evidence="3" id="KW-1185">Reference proteome</keyword>
<accession>A0ABU8IXR3</accession>
<proteinExistence type="predicted"/>
<protein>
    <recommendedName>
        <fullName evidence="4">LysR substrate-binding domain-containing protein</fullName>
    </recommendedName>
</protein>
<reference evidence="2 3" key="1">
    <citation type="journal article" date="2022" name="Arch. Microbiol.">
        <title>Paraburkholderia bengalensis sp. nov. isolated from roots of Oryza sativa, IR64.</title>
        <authorList>
            <person name="Nag P."/>
            <person name="Mondal N."/>
            <person name="Sarkar J."/>
            <person name="Das S."/>
        </authorList>
    </citation>
    <scope>NUCLEOTIDE SEQUENCE [LARGE SCALE GENOMIC DNA]</scope>
    <source>
        <strain evidence="2 3">IR64_4_BI</strain>
    </source>
</reference>